<proteinExistence type="predicted"/>
<dbReference type="PANTHER" id="PTHR48081">
    <property type="entry name" value="AB HYDROLASE SUPERFAMILY PROTEIN C4A8.06C"/>
    <property type="match status" value="1"/>
</dbReference>
<dbReference type="EMBL" id="JAGPXC010000004">
    <property type="protein sequence ID" value="KAH6654840.1"/>
    <property type="molecule type" value="Genomic_DNA"/>
</dbReference>
<dbReference type="InterPro" id="IPR049492">
    <property type="entry name" value="BD-FAE-like_dom"/>
</dbReference>
<dbReference type="PANTHER" id="PTHR48081:SF3">
    <property type="entry name" value="ALPHA_BETA HYDROLASE FOLD-3 DOMAIN-CONTAINING PROTEIN"/>
    <property type="match status" value="1"/>
</dbReference>
<evidence type="ECO:0000259" key="2">
    <source>
        <dbReference type="Pfam" id="PF20434"/>
    </source>
</evidence>
<dbReference type="GO" id="GO:0016787">
    <property type="term" value="F:hydrolase activity"/>
    <property type="evidence" value="ECO:0007669"/>
    <property type="project" value="UniProtKB-KW"/>
</dbReference>
<evidence type="ECO:0000313" key="3">
    <source>
        <dbReference type="EMBL" id="KAH6654840.1"/>
    </source>
</evidence>
<organism evidence="3 4">
    <name type="scientific">Truncatella angustata</name>
    <dbReference type="NCBI Taxonomy" id="152316"/>
    <lineage>
        <taxon>Eukaryota</taxon>
        <taxon>Fungi</taxon>
        <taxon>Dikarya</taxon>
        <taxon>Ascomycota</taxon>
        <taxon>Pezizomycotina</taxon>
        <taxon>Sordariomycetes</taxon>
        <taxon>Xylariomycetidae</taxon>
        <taxon>Amphisphaeriales</taxon>
        <taxon>Sporocadaceae</taxon>
        <taxon>Truncatella</taxon>
    </lineage>
</organism>
<protein>
    <submittedName>
        <fullName evidence="3">Alpha/Beta hydrolase protein</fullName>
    </submittedName>
</protein>
<reference evidence="3" key="1">
    <citation type="journal article" date="2021" name="Nat. Commun.">
        <title>Genetic determinants of endophytism in the Arabidopsis root mycobiome.</title>
        <authorList>
            <person name="Mesny F."/>
            <person name="Miyauchi S."/>
            <person name="Thiergart T."/>
            <person name="Pickel B."/>
            <person name="Atanasova L."/>
            <person name="Karlsson M."/>
            <person name="Huettel B."/>
            <person name="Barry K.W."/>
            <person name="Haridas S."/>
            <person name="Chen C."/>
            <person name="Bauer D."/>
            <person name="Andreopoulos W."/>
            <person name="Pangilinan J."/>
            <person name="LaButti K."/>
            <person name="Riley R."/>
            <person name="Lipzen A."/>
            <person name="Clum A."/>
            <person name="Drula E."/>
            <person name="Henrissat B."/>
            <person name="Kohler A."/>
            <person name="Grigoriev I.V."/>
            <person name="Martin F.M."/>
            <person name="Hacquard S."/>
        </authorList>
    </citation>
    <scope>NUCLEOTIDE SEQUENCE</scope>
    <source>
        <strain evidence="3">MPI-SDFR-AT-0073</strain>
    </source>
</reference>
<comment type="caution">
    <text evidence="3">The sequence shown here is derived from an EMBL/GenBank/DDBJ whole genome shotgun (WGS) entry which is preliminary data.</text>
</comment>
<dbReference type="Gene3D" id="3.40.50.1820">
    <property type="entry name" value="alpha/beta hydrolase"/>
    <property type="match status" value="1"/>
</dbReference>
<dbReference type="InterPro" id="IPR029058">
    <property type="entry name" value="AB_hydrolase_fold"/>
</dbReference>
<dbReference type="RefSeq" id="XP_045959110.1">
    <property type="nucleotide sequence ID" value="XM_046102885.1"/>
</dbReference>
<feature type="domain" description="BD-FAE-like" evidence="2">
    <location>
        <begin position="42"/>
        <end position="269"/>
    </location>
</feature>
<dbReference type="AlphaFoldDB" id="A0A9P8UMW8"/>
<name>A0A9P8UMW8_9PEZI</name>
<dbReference type="SUPFAM" id="SSF53474">
    <property type="entry name" value="alpha/beta-Hydrolases"/>
    <property type="match status" value="1"/>
</dbReference>
<evidence type="ECO:0000313" key="4">
    <source>
        <dbReference type="Proteomes" id="UP000758603"/>
    </source>
</evidence>
<dbReference type="Proteomes" id="UP000758603">
    <property type="component" value="Unassembled WGS sequence"/>
</dbReference>
<accession>A0A9P8UMW8</accession>
<keyword evidence="1 3" id="KW-0378">Hydrolase</keyword>
<keyword evidence="4" id="KW-1185">Reference proteome</keyword>
<gene>
    <name evidence="3" type="ORF">BKA67DRAFT_566325</name>
</gene>
<sequence>MKKTEINTKFQVQAALDLLQLFDIFVDTYKTVNDHPIGVHILIPKTKSTSGRRPILVKLHGGGWHEGTSDDWWRPWTLELALKHNAVVVSPDYRLMPESQFQDIADDLRDFWRWVDTDFEALPGLDVDTSNLAIVGESAGGHLSALSVLLGFSKQAAVVMLQYPALAIRKHCDYVTRAPAPQVPVSVLDTYLANVDPSKLLTRAEFATRMDLAYASGQSGRLVDLDRYPHLDPIKSLETADRIPPVFLFHGTNDTSVSVKDSQLWVEKLERLHPDVPIHAVYPHGEHVLDQEATLAEPWLKEPIAFVERYWPTK</sequence>
<dbReference type="Pfam" id="PF20434">
    <property type="entry name" value="BD-FAE"/>
    <property type="match status" value="1"/>
</dbReference>
<dbReference type="OrthoDB" id="19653at2759"/>
<dbReference type="InterPro" id="IPR050300">
    <property type="entry name" value="GDXG_lipolytic_enzyme"/>
</dbReference>
<evidence type="ECO:0000256" key="1">
    <source>
        <dbReference type="ARBA" id="ARBA00022801"/>
    </source>
</evidence>
<dbReference type="GeneID" id="70131777"/>